<keyword evidence="2" id="KW-1185">Reference proteome</keyword>
<sequence length="273" mass="31403">MIKLILTDLDGTLLNDEKHVPERNIIALKRAMEKGIHISIATGRNYYSAKRYVEELGLDVPVVFQNGAFIYMPFENKVLYEYPLPSKIAKELIDYARKEKVDYILFSDFLDEKDMYMDKEHKGGYVKYLEQNSWRIKKVDDVIKFITKDKVAEVVLMGNEAKIRRIIEFVGKKYTGQFSAIKNNVVDGWAFFEFFGKGASKENALRFLLNYFKVSENETMFLGDNYNDIGIMKLVGFPVAMENAVEEVKKVAKFITLSNNDGGVGFAVEKFVL</sequence>
<dbReference type="Gene3D" id="3.40.50.1000">
    <property type="entry name" value="HAD superfamily/HAD-like"/>
    <property type="match status" value="1"/>
</dbReference>
<dbReference type="Proteomes" id="UP000242616">
    <property type="component" value="Unassembled WGS sequence"/>
</dbReference>
<dbReference type="SUPFAM" id="SSF56784">
    <property type="entry name" value="HAD-like"/>
    <property type="match status" value="1"/>
</dbReference>
<dbReference type="SFLD" id="SFLDG01144">
    <property type="entry name" value="C2.B.4:_PGP_Like"/>
    <property type="match status" value="1"/>
</dbReference>
<dbReference type="SFLD" id="SFLDG01140">
    <property type="entry name" value="C2.B:_Phosphomannomutase_and_P"/>
    <property type="match status" value="1"/>
</dbReference>
<dbReference type="GO" id="GO:0016787">
    <property type="term" value="F:hydrolase activity"/>
    <property type="evidence" value="ECO:0007669"/>
    <property type="project" value="UniProtKB-KW"/>
</dbReference>
<dbReference type="InterPro" id="IPR000150">
    <property type="entry name" value="Cof"/>
</dbReference>
<dbReference type="InterPro" id="IPR036412">
    <property type="entry name" value="HAD-like_sf"/>
</dbReference>
<dbReference type="Pfam" id="PF08282">
    <property type="entry name" value="Hydrolase_3"/>
    <property type="match status" value="1"/>
</dbReference>
<keyword evidence="1" id="KW-0378">Hydrolase</keyword>
<organism evidence="1 2">
    <name type="scientific">Thermosipho affectus</name>
    <dbReference type="NCBI Taxonomy" id="660294"/>
    <lineage>
        <taxon>Bacteria</taxon>
        <taxon>Thermotogati</taxon>
        <taxon>Thermotogota</taxon>
        <taxon>Thermotogae</taxon>
        <taxon>Thermotogales</taxon>
        <taxon>Fervidobacteriaceae</taxon>
        <taxon>Thermosipho</taxon>
    </lineage>
</organism>
<reference evidence="1 2" key="1">
    <citation type="submission" date="2015-06" db="EMBL/GenBank/DDBJ databases">
        <title>Genome sequencing of Thermotogales isolates from hydrothermal vents.</title>
        <authorList>
            <person name="Haverkamp T.H."/>
            <person name="Kublanov I.V."/>
            <person name="Nesbo C.L."/>
        </authorList>
    </citation>
    <scope>NUCLEOTIDE SEQUENCE [LARGE SCALE GENOMIC DNA]</scope>
    <source>
        <strain evidence="2">ik275mar</strain>
    </source>
</reference>
<name>A0ABX3IGX9_9BACT</name>
<dbReference type="EMBL" id="LBFC01000018">
    <property type="protein sequence ID" value="ONN27092.1"/>
    <property type="molecule type" value="Genomic_DNA"/>
</dbReference>
<dbReference type="NCBIfam" id="TIGR00099">
    <property type="entry name" value="Cof-subfamily"/>
    <property type="match status" value="1"/>
</dbReference>
<dbReference type="PANTHER" id="PTHR10000:SF8">
    <property type="entry name" value="HAD SUPERFAMILY HYDROLASE-LIKE, TYPE 3"/>
    <property type="match status" value="1"/>
</dbReference>
<proteinExistence type="predicted"/>
<accession>A0ABX3IGX9</accession>
<dbReference type="PROSITE" id="PS01228">
    <property type="entry name" value="COF_1"/>
    <property type="match status" value="1"/>
</dbReference>
<dbReference type="CDD" id="cd07516">
    <property type="entry name" value="HAD_Pase"/>
    <property type="match status" value="1"/>
</dbReference>
<dbReference type="SFLD" id="SFLDS00003">
    <property type="entry name" value="Haloacid_Dehalogenase"/>
    <property type="match status" value="1"/>
</dbReference>
<evidence type="ECO:0000313" key="2">
    <source>
        <dbReference type="Proteomes" id="UP000242616"/>
    </source>
</evidence>
<comment type="caution">
    <text evidence="1">The sequence shown here is derived from an EMBL/GenBank/DDBJ whole genome shotgun (WGS) entry which is preliminary data.</text>
</comment>
<dbReference type="Gene3D" id="3.30.1240.10">
    <property type="match status" value="1"/>
</dbReference>
<dbReference type="PROSITE" id="PS01229">
    <property type="entry name" value="COF_2"/>
    <property type="match status" value="1"/>
</dbReference>
<protein>
    <submittedName>
        <fullName evidence="1">Hydrolase Cof</fullName>
    </submittedName>
</protein>
<dbReference type="NCBIfam" id="TIGR01484">
    <property type="entry name" value="HAD-SF-IIB"/>
    <property type="match status" value="1"/>
</dbReference>
<dbReference type="InterPro" id="IPR006379">
    <property type="entry name" value="HAD-SF_hydro_IIB"/>
</dbReference>
<dbReference type="InterPro" id="IPR023214">
    <property type="entry name" value="HAD_sf"/>
</dbReference>
<evidence type="ECO:0000313" key="1">
    <source>
        <dbReference type="EMBL" id="ONN27092.1"/>
    </source>
</evidence>
<gene>
    <name evidence="1" type="ORF">XJ44_04685</name>
</gene>
<dbReference type="PANTHER" id="PTHR10000">
    <property type="entry name" value="PHOSPHOSERINE PHOSPHATASE"/>
    <property type="match status" value="1"/>
</dbReference>